<organism evidence="2 3">
    <name type="scientific">Blepharisma stoltei</name>
    <dbReference type="NCBI Taxonomy" id="1481888"/>
    <lineage>
        <taxon>Eukaryota</taxon>
        <taxon>Sar</taxon>
        <taxon>Alveolata</taxon>
        <taxon>Ciliophora</taxon>
        <taxon>Postciliodesmatophora</taxon>
        <taxon>Heterotrichea</taxon>
        <taxon>Heterotrichida</taxon>
        <taxon>Blepharismidae</taxon>
        <taxon>Blepharisma</taxon>
    </lineage>
</organism>
<evidence type="ECO:0000256" key="1">
    <source>
        <dbReference type="SAM" id="Phobius"/>
    </source>
</evidence>
<evidence type="ECO:0000313" key="2">
    <source>
        <dbReference type="EMBL" id="CAG9332713.1"/>
    </source>
</evidence>
<dbReference type="Proteomes" id="UP001162131">
    <property type="component" value="Unassembled WGS sequence"/>
</dbReference>
<sequence>MVLILVAISIKALNDFGTIYLTYNESTTLRLHDYFSQNEIDFYISNTNATEKDIILKHKSSLDLISYISTPLGSFEDNSTQFSQQFPYFELSEGIIFFRHDDNYLFSYRFSKNSQKIEKLWSMQVVNGTISQVIAFYILSTPYLLISSRFCTNSAWDLWESELYILELIDFINPGFLVKLDIWDIKYLSDFKIFAGKDNLNCFIISGKFNSGKQSLFFYKALFSNEINFYLVQSFDYYIGLAEFESNDLNAIQGIPTINQFLILDSKLGLFIYDSFHRAGLSFRGYLDLRKYGNLYSLSFILDLQLYIIGSDAGAILISSKLYHNEYSLITIYDVIGKLVPTINADKYGSLCFLQIELEESRHLLVFELAGSESAPPQFLGNFNLKKIVGNDFNRKGMWMLLQIEGKTVYIRHDFDGIRIFALNLEDWTLKLWGNNSVYAEIIGKSNNSKKKIVKKSLNVISIPLGSYEIYPLNAAVHNRPIDLYLGESKSFLSLAQQVYLSGPNLTYEIKSTDFSELFNVSLITPKSEQTEILFPENTKKISLSYSKIAYSSRNTIKFNEPSDIQDLILPDSLNVLNIIWTLNFNNYIILEVEENLHYTIMVYIIDIYGNKPLFSKIHSNIDCLFFKSYSVHGIEVFACADHENIDVYLINLTIEKCLSLDRERLKFDGKFWITGLEIFARQILLPQKTFDIEILIYVAFINEISLIKIRLDRFKGFINIDYKFADLQNEIIDLSITFDHIALLFADCKVGIYDRNLSIVKTLGPHYKGKAKGILAIDLIIFIQADNEILVYDWGFLAHDALKYSFLIGSSCRLANELQKELSFSNTEIPILCKTSEKFALEWYTLQCYSQYLSLHRCFNFGLIELKSMQELTKNFVKEGKISILAQNSVYHSTIEIKVNLHINGDKIWVDEAKFPSKLNVPYSRDKMIDLNSIVHGNNTYICTKINGLMYEDINLAYSPILLHRNFNEILSLPLGKNKFSSGHFYAKAANKLLLLTELNSELIILNFNYENSTIDAQLALKELINNTSIRCLSINAIDFDDNNILIFIICVCGNENEVLWNEKINRFYQKDRALILIVEYDYLRKQVLKSKYVPLFSSNYDLKSVKLSNQRFEIFLFENYKAAAQSWINKHIIRFEGSRSKSTIEISKKEEISLLSLGLDSFLVESADIVLSRFGQILLYAIDSMYGLRIIRIQENGPAEIVGGIAHQSPNYFKYACSSRNLLYIITEKMELLEYIIDDFQTPALSRVFYSDSNRVWEILSIKLIPYQVSSYIIALFKKYGKGINLRIWNEYDWYDLLIEDALDVFAFESDLGEKNMLSFINIHTSTFRLISLGKWYIDIPIYGQKRGEKIEKIWGTDEFRIQFYANNTYSNASSSVMVLKRGHAQSNNSPPWWLWIFMFAAAAIILFIIGHCVCYMRNRKNKRDYELINEGLMLKEINQVS</sequence>
<protein>
    <submittedName>
        <fullName evidence="2">Uncharacterized protein</fullName>
    </submittedName>
</protein>
<proteinExistence type="predicted"/>
<reference evidence="2" key="1">
    <citation type="submission" date="2021-09" db="EMBL/GenBank/DDBJ databases">
        <authorList>
            <consortium name="AG Swart"/>
            <person name="Singh M."/>
            <person name="Singh A."/>
            <person name="Seah K."/>
            <person name="Emmerich C."/>
        </authorList>
    </citation>
    <scope>NUCLEOTIDE SEQUENCE</scope>
    <source>
        <strain evidence="2">ATCC30299</strain>
    </source>
</reference>
<comment type="caution">
    <text evidence="2">The sequence shown here is derived from an EMBL/GenBank/DDBJ whole genome shotgun (WGS) entry which is preliminary data.</text>
</comment>
<keyword evidence="1" id="KW-1133">Transmembrane helix</keyword>
<accession>A0AAU9K4T5</accession>
<feature type="transmembrane region" description="Helical" evidence="1">
    <location>
        <begin position="1395"/>
        <end position="1419"/>
    </location>
</feature>
<dbReference type="EMBL" id="CAJZBQ010000055">
    <property type="protein sequence ID" value="CAG9332713.1"/>
    <property type="molecule type" value="Genomic_DNA"/>
</dbReference>
<keyword evidence="3" id="KW-1185">Reference proteome</keyword>
<evidence type="ECO:0000313" key="3">
    <source>
        <dbReference type="Proteomes" id="UP001162131"/>
    </source>
</evidence>
<keyword evidence="1" id="KW-0472">Membrane</keyword>
<gene>
    <name evidence="2" type="ORF">BSTOLATCC_MIC57005</name>
</gene>
<name>A0AAU9K4T5_9CILI</name>
<keyword evidence="1" id="KW-0812">Transmembrane</keyword>